<evidence type="ECO:0000256" key="1">
    <source>
        <dbReference type="SAM" id="MobiDB-lite"/>
    </source>
</evidence>
<sequence length="101" mass="11919">MEEKLGEKKKNQTQSSPDLASWTMPPAALRGQNDIFNYDKRIAELKTDVAMFTKKIKELEKVIRPLETEVNCNQRFCDREIYNIQQFMTRIERKPLDAKIL</sequence>
<feature type="non-terminal residue" evidence="2">
    <location>
        <position position="101"/>
    </location>
</feature>
<evidence type="ECO:0000313" key="3">
    <source>
        <dbReference type="Proteomes" id="UP001476798"/>
    </source>
</evidence>
<comment type="caution">
    <text evidence="2">The sequence shown here is derived from an EMBL/GenBank/DDBJ whole genome shotgun (WGS) entry which is preliminary data.</text>
</comment>
<feature type="region of interest" description="Disordered" evidence="1">
    <location>
        <begin position="1"/>
        <end position="25"/>
    </location>
</feature>
<reference evidence="2 3" key="1">
    <citation type="submission" date="2021-06" db="EMBL/GenBank/DDBJ databases">
        <authorList>
            <person name="Palmer J.M."/>
        </authorList>
    </citation>
    <scope>NUCLEOTIDE SEQUENCE [LARGE SCALE GENOMIC DNA]</scope>
    <source>
        <strain evidence="2 3">GA_2019</strain>
        <tissue evidence="2">Muscle</tissue>
    </source>
</reference>
<organism evidence="2 3">
    <name type="scientific">Goodea atripinnis</name>
    <dbReference type="NCBI Taxonomy" id="208336"/>
    <lineage>
        <taxon>Eukaryota</taxon>
        <taxon>Metazoa</taxon>
        <taxon>Chordata</taxon>
        <taxon>Craniata</taxon>
        <taxon>Vertebrata</taxon>
        <taxon>Euteleostomi</taxon>
        <taxon>Actinopterygii</taxon>
        <taxon>Neopterygii</taxon>
        <taxon>Teleostei</taxon>
        <taxon>Neoteleostei</taxon>
        <taxon>Acanthomorphata</taxon>
        <taxon>Ovalentaria</taxon>
        <taxon>Atherinomorphae</taxon>
        <taxon>Cyprinodontiformes</taxon>
        <taxon>Goodeidae</taxon>
        <taxon>Goodea</taxon>
    </lineage>
</organism>
<accession>A0ABV0NIH1</accession>
<dbReference type="Proteomes" id="UP001476798">
    <property type="component" value="Unassembled WGS sequence"/>
</dbReference>
<evidence type="ECO:0000313" key="2">
    <source>
        <dbReference type="EMBL" id="MEQ2171200.1"/>
    </source>
</evidence>
<proteinExistence type="predicted"/>
<name>A0ABV0NIH1_9TELE</name>
<feature type="compositionally biased region" description="Basic and acidic residues" evidence="1">
    <location>
        <begin position="1"/>
        <end position="10"/>
    </location>
</feature>
<keyword evidence="3" id="KW-1185">Reference proteome</keyword>
<gene>
    <name evidence="2" type="ORF">GOODEAATRI_008193</name>
</gene>
<dbReference type="EMBL" id="JAHRIO010040411">
    <property type="protein sequence ID" value="MEQ2171200.1"/>
    <property type="molecule type" value="Genomic_DNA"/>
</dbReference>
<protein>
    <submittedName>
        <fullName evidence="2">Uncharacterized protein</fullName>
    </submittedName>
</protein>